<keyword evidence="4" id="KW-0378">Hydrolase</keyword>
<sequence length="243" mass="27520">MREKHHITEERNEGKLSRSVLKTSGTGDSLTEFNAVTSTGKSWSGKHIQSVRDRYSRARTSLQKKASQGTRTTRRRCRQILQRLSGRERRYQAWLNHNISKVIILEARDTQSFVAIEDLTGIREDLNELPRSKTERRRTNSWAFYQLRTFLEYKGIKEGVKVIAVNPAYTSQTCNCCLHIGIRTDKKFKCSNKVCGWIGDADENGSKMIALLGRSVSLPRGSELLSCDINSRATESPAIPSLG</sequence>
<dbReference type="GO" id="GO:0004519">
    <property type="term" value="F:endonuclease activity"/>
    <property type="evidence" value="ECO:0007669"/>
    <property type="project" value="UniProtKB-KW"/>
</dbReference>
<dbReference type="NCBIfam" id="NF040570">
    <property type="entry name" value="guided_TnpB"/>
    <property type="match status" value="1"/>
</dbReference>
<dbReference type="Proteomes" id="UP001576784">
    <property type="component" value="Unassembled WGS sequence"/>
</dbReference>
<dbReference type="NCBIfam" id="TIGR01766">
    <property type="entry name" value="IS200/IS605 family accessory protein TnpB-like domain"/>
    <property type="match status" value="1"/>
</dbReference>
<keyword evidence="4" id="KW-0540">Nuclease</keyword>
<evidence type="ECO:0000259" key="3">
    <source>
        <dbReference type="Pfam" id="PF07282"/>
    </source>
</evidence>
<keyword evidence="5" id="KW-1185">Reference proteome</keyword>
<feature type="region of interest" description="Disordered" evidence="2">
    <location>
        <begin position="54"/>
        <end position="73"/>
    </location>
</feature>
<organism evidence="4 5">
    <name type="scientific">Floridaenema flaviceps BLCC-F50</name>
    <dbReference type="NCBI Taxonomy" id="3153642"/>
    <lineage>
        <taxon>Bacteria</taxon>
        <taxon>Bacillati</taxon>
        <taxon>Cyanobacteriota</taxon>
        <taxon>Cyanophyceae</taxon>
        <taxon>Oscillatoriophycideae</taxon>
        <taxon>Aerosakkonematales</taxon>
        <taxon>Aerosakkonemataceae</taxon>
        <taxon>Floridanema</taxon>
        <taxon>Floridanema flaviceps</taxon>
    </lineage>
</organism>
<proteinExistence type="predicted"/>
<dbReference type="Pfam" id="PF07282">
    <property type="entry name" value="Cas12f1-like_TNB"/>
    <property type="match status" value="1"/>
</dbReference>
<dbReference type="RefSeq" id="WP_413265256.1">
    <property type="nucleotide sequence ID" value="NZ_JBHFNR010000160.1"/>
</dbReference>
<gene>
    <name evidence="4" type="ORF">ACE1CI_22145</name>
</gene>
<protein>
    <submittedName>
        <fullName evidence="4">RNA-guided endonuclease InsQ/TnpB family protein</fullName>
    </submittedName>
</protein>
<evidence type="ECO:0000313" key="4">
    <source>
        <dbReference type="EMBL" id="MFB2895618.1"/>
    </source>
</evidence>
<reference evidence="4 5" key="1">
    <citation type="submission" date="2024-09" db="EMBL/GenBank/DDBJ databases">
        <title>Floridaenema gen nov. (Aerosakkonemataceae, Aerosakkonematales ord. nov., Cyanobacteria) from benthic tropical and subtropical fresh waters, with the description of four new species.</title>
        <authorList>
            <person name="Moretto J.A."/>
            <person name="Berthold D.E."/>
            <person name="Lefler F.W."/>
            <person name="Huang I.-S."/>
            <person name="Laughinghouse H. IV."/>
        </authorList>
    </citation>
    <scope>NUCLEOTIDE SEQUENCE [LARGE SCALE GENOMIC DNA]</scope>
    <source>
        <strain evidence="4 5">BLCC-F50</strain>
    </source>
</reference>
<feature type="compositionally biased region" description="Basic and acidic residues" evidence="2">
    <location>
        <begin position="1"/>
        <end position="16"/>
    </location>
</feature>
<feature type="domain" description="Cas12f1-like TNB" evidence="3">
    <location>
        <begin position="144"/>
        <end position="209"/>
    </location>
</feature>
<feature type="region of interest" description="Disordered" evidence="2">
    <location>
        <begin position="1"/>
        <end position="23"/>
    </location>
</feature>
<dbReference type="InterPro" id="IPR010095">
    <property type="entry name" value="Cas12f1-like_TNB"/>
</dbReference>
<comment type="caution">
    <text evidence="4">The sequence shown here is derived from an EMBL/GenBank/DDBJ whole genome shotgun (WGS) entry which is preliminary data.</text>
</comment>
<dbReference type="EMBL" id="JBHFNR010000160">
    <property type="protein sequence ID" value="MFB2895618.1"/>
    <property type="molecule type" value="Genomic_DNA"/>
</dbReference>
<name>A0ABV4XV67_9CYAN</name>
<evidence type="ECO:0000313" key="5">
    <source>
        <dbReference type="Proteomes" id="UP001576784"/>
    </source>
</evidence>
<evidence type="ECO:0000256" key="1">
    <source>
        <dbReference type="ARBA" id="ARBA00023125"/>
    </source>
</evidence>
<evidence type="ECO:0000256" key="2">
    <source>
        <dbReference type="SAM" id="MobiDB-lite"/>
    </source>
</evidence>
<accession>A0ABV4XV67</accession>
<keyword evidence="1" id="KW-0238">DNA-binding</keyword>
<keyword evidence="4" id="KW-0255">Endonuclease</keyword>
<feature type="compositionally biased region" description="Polar residues" evidence="2">
    <location>
        <begin position="58"/>
        <end position="69"/>
    </location>
</feature>